<dbReference type="AlphaFoldDB" id="F6B9Z0"/>
<keyword evidence="1" id="KW-0472">Membrane</keyword>
<dbReference type="KEGG" id="dca:Desca_2120"/>
<reference evidence="2 3" key="1">
    <citation type="submission" date="2011-05" db="EMBL/GenBank/DDBJ databases">
        <title>Complete sequence of Desulfotomaculum carboxydivorans CO-1-SRB.</title>
        <authorList>
            <consortium name="US DOE Joint Genome Institute"/>
            <person name="Lucas S."/>
            <person name="Han J."/>
            <person name="Lapidus A."/>
            <person name="Cheng J.-F."/>
            <person name="Goodwin L."/>
            <person name="Pitluck S."/>
            <person name="Peters L."/>
            <person name="Mikhailova N."/>
            <person name="Lu M."/>
            <person name="Han C."/>
            <person name="Tapia R."/>
            <person name="Land M."/>
            <person name="Hauser L."/>
            <person name="Kyrpides N."/>
            <person name="Ivanova N."/>
            <person name="Pagani I."/>
            <person name="Stams A."/>
            <person name="Plugge C."/>
            <person name="Muyzer G."/>
            <person name="Kuever J."/>
            <person name="Parshina S."/>
            <person name="Ivanova A."/>
            <person name="Nazina T."/>
            <person name="Woyke T."/>
        </authorList>
    </citation>
    <scope>NUCLEOTIDE SEQUENCE [LARGE SCALE GENOMIC DNA]</scope>
    <source>
        <strain evidence="3">DSM 14880 / VKM B-2319 / CO-1-SRB</strain>
    </source>
</reference>
<accession>F6B9Z0</accession>
<evidence type="ECO:0000313" key="2">
    <source>
        <dbReference type="EMBL" id="AEF94959.1"/>
    </source>
</evidence>
<dbReference type="EMBL" id="CP002736">
    <property type="protein sequence ID" value="AEF94959.1"/>
    <property type="molecule type" value="Genomic_DNA"/>
</dbReference>
<feature type="transmembrane region" description="Helical" evidence="1">
    <location>
        <begin position="36"/>
        <end position="57"/>
    </location>
</feature>
<sequence length="213" mass="22889">MKPLESIKTLVQVLVVIIVLAVFLEMLLPNNQMHSYVKMVMGLMVVVLVLETAAGLIKQDFKLEVPVLSRTSAGVDKILADGQKLAGDQKQQALAEYRRGIEKQVLALAKLNHGLNVTGAQVKVSSDPADGDYGRLIGIVLEVTPDQAAGNEGDANSVRPVQQVEVTVGAVDPANQSPAGKSLDSKKAKELAQTVANFYNLPVDRVQVVLREK</sequence>
<name>F6B9Z0_DESCC</name>
<dbReference type="HOGENOM" id="CLU_094201_0_0_9"/>
<dbReference type="InterPro" id="IPR014245">
    <property type="entry name" value="Spore_III_AF"/>
</dbReference>
<evidence type="ECO:0000256" key="1">
    <source>
        <dbReference type="SAM" id="Phobius"/>
    </source>
</evidence>
<gene>
    <name evidence="2" type="ordered locus">Desca_2120</name>
</gene>
<protein>
    <submittedName>
        <fullName evidence="2">Sporulation stage III protein AF</fullName>
    </submittedName>
</protein>
<keyword evidence="1" id="KW-1133">Transmembrane helix</keyword>
<dbReference type="eggNOG" id="ENOG503322G">
    <property type="taxonomic scope" value="Bacteria"/>
</dbReference>
<dbReference type="STRING" id="868595.Desca_2120"/>
<organism evidence="2 3">
    <name type="scientific">Desulfotomaculum nigrificans (strain DSM 14880 / VKM B-2319 / CO-1-SRB)</name>
    <name type="common">Desulfotomaculum carboxydivorans</name>
    <dbReference type="NCBI Taxonomy" id="868595"/>
    <lineage>
        <taxon>Bacteria</taxon>
        <taxon>Bacillati</taxon>
        <taxon>Bacillota</taxon>
        <taxon>Clostridia</taxon>
        <taxon>Eubacteriales</taxon>
        <taxon>Desulfotomaculaceae</taxon>
        <taxon>Desulfotomaculum</taxon>
    </lineage>
</organism>
<keyword evidence="3" id="KW-1185">Reference proteome</keyword>
<feature type="transmembrane region" description="Helical" evidence="1">
    <location>
        <begin position="6"/>
        <end position="24"/>
    </location>
</feature>
<evidence type="ECO:0000313" key="3">
    <source>
        <dbReference type="Proteomes" id="UP000009226"/>
    </source>
</evidence>
<dbReference type="NCBIfam" id="TIGR02896">
    <property type="entry name" value="spore_III_AF"/>
    <property type="match status" value="1"/>
</dbReference>
<proteinExistence type="predicted"/>
<dbReference type="RefSeq" id="WP_003543120.1">
    <property type="nucleotide sequence ID" value="NC_015565.1"/>
</dbReference>
<dbReference type="Pfam" id="PF09581">
    <property type="entry name" value="Spore_III_AF"/>
    <property type="match status" value="1"/>
</dbReference>
<keyword evidence="1" id="KW-0812">Transmembrane</keyword>
<dbReference type="Proteomes" id="UP000009226">
    <property type="component" value="Chromosome"/>
</dbReference>